<keyword evidence="3" id="KW-1185">Reference proteome</keyword>
<evidence type="ECO:0000313" key="3">
    <source>
        <dbReference type="Proteomes" id="UP001346149"/>
    </source>
</evidence>
<dbReference type="EMBL" id="JAXQNO010000023">
    <property type="protein sequence ID" value="KAK4764621.1"/>
    <property type="molecule type" value="Genomic_DNA"/>
</dbReference>
<dbReference type="SMART" id="SM00256">
    <property type="entry name" value="FBOX"/>
    <property type="match status" value="1"/>
</dbReference>
<comment type="caution">
    <text evidence="2">The sequence shown here is derived from an EMBL/GenBank/DDBJ whole genome shotgun (WGS) entry which is preliminary data.</text>
</comment>
<organism evidence="2 3">
    <name type="scientific">Trapa natans</name>
    <name type="common">Water chestnut</name>
    <dbReference type="NCBI Taxonomy" id="22666"/>
    <lineage>
        <taxon>Eukaryota</taxon>
        <taxon>Viridiplantae</taxon>
        <taxon>Streptophyta</taxon>
        <taxon>Embryophyta</taxon>
        <taxon>Tracheophyta</taxon>
        <taxon>Spermatophyta</taxon>
        <taxon>Magnoliopsida</taxon>
        <taxon>eudicotyledons</taxon>
        <taxon>Gunneridae</taxon>
        <taxon>Pentapetalae</taxon>
        <taxon>rosids</taxon>
        <taxon>malvids</taxon>
        <taxon>Myrtales</taxon>
        <taxon>Lythraceae</taxon>
        <taxon>Trapa</taxon>
    </lineage>
</organism>
<evidence type="ECO:0000259" key="1">
    <source>
        <dbReference type="SMART" id="SM00256"/>
    </source>
</evidence>
<sequence length="420" mass="47939">MEHLPVDVVGNIMSNISSARDVVLASATCRKWREAFHKHLRVLSFRSSDWHGFHDLSTCQIEILITRTIFQTTGLRSLILVVDDLDELSASVVMSWLLYTRGSLRELHYDVRTDPPLNVAEILGREKLERLILAHSVIGKVLPGYLRFTSLRSLSLSYVHISELDLDLLLIACINLESLELVELDLAGHLANLKVRAPNLRRFSMEDLCLDKLLLESDNIECLYLRDCNLEYLKVIAKESLRKITIDNVIVPCLEICDSVVNLETIDIRNFMIPQPEFYQLISRSSKLRTLRLWDVAYGEGTDAIDLEKIAVCCPQLSHLSLGCDLRENELLPYHFQGSSFFENVVYLKVGWSNVLKDEFLDLVEALLERCPGLKKLAVDGVISGLKYHENCQVLARFSTSIARIMRKYIDLNVQFEFGN</sequence>
<proteinExistence type="predicted"/>
<dbReference type="InterPro" id="IPR036047">
    <property type="entry name" value="F-box-like_dom_sf"/>
</dbReference>
<dbReference type="AlphaFoldDB" id="A0AAN7KCY4"/>
<evidence type="ECO:0000313" key="2">
    <source>
        <dbReference type="EMBL" id="KAK4764621.1"/>
    </source>
</evidence>
<dbReference type="Pfam" id="PF24758">
    <property type="entry name" value="LRR_At5g56370"/>
    <property type="match status" value="1"/>
</dbReference>
<dbReference type="InterPro" id="IPR001810">
    <property type="entry name" value="F-box_dom"/>
</dbReference>
<reference evidence="2 3" key="1">
    <citation type="journal article" date="2023" name="Hortic Res">
        <title>Pangenome of water caltrop reveals structural variations and asymmetric subgenome divergence after allopolyploidization.</title>
        <authorList>
            <person name="Zhang X."/>
            <person name="Chen Y."/>
            <person name="Wang L."/>
            <person name="Yuan Y."/>
            <person name="Fang M."/>
            <person name="Shi L."/>
            <person name="Lu R."/>
            <person name="Comes H.P."/>
            <person name="Ma Y."/>
            <person name="Chen Y."/>
            <person name="Huang G."/>
            <person name="Zhou Y."/>
            <person name="Zheng Z."/>
            <person name="Qiu Y."/>
        </authorList>
    </citation>
    <scope>NUCLEOTIDE SEQUENCE [LARGE SCALE GENOMIC DNA]</scope>
    <source>
        <strain evidence="2">F231</strain>
    </source>
</reference>
<dbReference type="Gene3D" id="3.80.10.10">
    <property type="entry name" value="Ribonuclease Inhibitor"/>
    <property type="match status" value="1"/>
</dbReference>
<dbReference type="Proteomes" id="UP001346149">
    <property type="component" value="Unassembled WGS sequence"/>
</dbReference>
<dbReference type="InterPro" id="IPR055411">
    <property type="entry name" value="LRR_FXL15/At3g58940/PEG3-like"/>
</dbReference>
<dbReference type="PANTHER" id="PTHR31639">
    <property type="entry name" value="F-BOX PROTEIN-LIKE"/>
    <property type="match status" value="1"/>
</dbReference>
<name>A0AAN7KCY4_TRANT</name>
<dbReference type="PANTHER" id="PTHR31639:SF256">
    <property type="entry name" value="OS07G0242900 PROTEIN"/>
    <property type="match status" value="1"/>
</dbReference>
<dbReference type="InterPro" id="IPR032675">
    <property type="entry name" value="LRR_dom_sf"/>
</dbReference>
<protein>
    <recommendedName>
        <fullName evidence="1">F-box domain-containing protein</fullName>
    </recommendedName>
</protein>
<gene>
    <name evidence="2" type="ORF">SAY86_025711</name>
</gene>
<dbReference type="SUPFAM" id="SSF81383">
    <property type="entry name" value="F-box domain"/>
    <property type="match status" value="1"/>
</dbReference>
<dbReference type="Pfam" id="PF12937">
    <property type="entry name" value="F-box-like"/>
    <property type="match status" value="1"/>
</dbReference>
<feature type="domain" description="F-box" evidence="1">
    <location>
        <begin position="4"/>
        <end position="46"/>
    </location>
</feature>
<accession>A0AAN7KCY4</accession>
<dbReference type="SUPFAM" id="SSF52047">
    <property type="entry name" value="RNI-like"/>
    <property type="match status" value="1"/>
</dbReference>